<dbReference type="GO" id="GO:0071281">
    <property type="term" value="P:cellular response to iron ion"/>
    <property type="evidence" value="ECO:0007669"/>
    <property type="project" value="TreeGrafter"/>
</dbReference>
<feature type="signal peptide" evidence="2">
    <location>
        <begin position="1"/>
        <end position="25"/>
    </location>
</feature>
<dbReference type="InterPro" id="IPR036366">
    <property type="entry name" value="PGBDSf"/>
</dbReference>
<organism evidence="4 5">
    <name type="scientific">Ruminococcus bovis</name>
    <dbReference type="NCBI Taxonomy" id="2564099"/>
    <lineage>
        <taxon>Bacteria</taxon>
        <taxon>Bacillati</taxon>
        <taxon>Bacillota</taxon>
        <taxon>Clostridia</taxon>
        <taxon>Eubacteriales</taxon>
        <taxon>Oscillospiraceae</taxon>
        <taxon>Ruminococcus</taxon>
    </lineage>
</organism>
<dbReference type="PANTHER" id="PTHR30535">
    <property type="entry name" value="VITAMIN B12-BINDING PROTEIN"/>
    <property type="match status" value="1"/>
</dbReference>
<gene>
    <name evidence="4" type="ORF">E5Z56_04200</name>
</gene>
<evidence type="ECO:0000256" key="2">
    <source>
        <dbReference type="SAM" id="SignalP"/>
    </source>
</evidence>
<sequence length="426" mass="46684">MRIAKTTICALLLLCTLIFTVGCNSSDSSYPITIGNTTFNSKPEKVAVLSPNVADIVCQLGMEKDITLISSDVITDSIKNKKTCGTAIEPDTKKIIDNDIEVVLADDNMSDGAIKTLEDNDVKVVQFHYGNTGEDILTTYTSVGAILNGEIGKTQGNKAYTKLMTTLKNYKAEFSKKHSKDKLLFLEGTGPYVSVIKESWYGKLLAFTGTDVVTKDVNNSTYDVNMIGSLNPKYLVCNNDTYKSLENKDTLKKCDFNKSNGHIIIEKDKLKLQGKTAIENVEKILQTIDKSTFEKIKSTATTTVEKTTKGTASTTVSKATTTVTTTTVPTTTKPKEKYPLQSKYKVKFTDSAIKTMTLQSQNDYNKAMQERLTDLGYLASGNATGYFGDMTKTALETFQKNNKLSATGTVDSKTLQVMFSSSAKKV</sequence>
<dbReference type="PROSITE" id="PS51257">
    <property type="entry name" value="PROKAR_LIPOPROTEIN"/>
    <property type="match status" value="1"/>
</dbReference>
<keyword evidence="2" id="KW-0732">Signal</keyword>
<dbReference type="RefSeq" id="WP_138156671.1">
    <property type="nucleotide sequence ID" value="NZ_CP039381.1"/>
</dbReference>
<evidence type="ECO:0000313" key="4">
    <source>
        <dbReference type="EMBL" id="QCT06612.1"/>
    </source>
</evidence>
<dbReference type="SUPFAM" id="SSF47090">
    <property type="entry name" value="PGBD-like"/>
    <property type="match status" value="1"/>
</dbReference>
<dbReference type="PANTHER" id="PTHR30535:SF34">
    <property type="entry name" value="MOLYBDATE-BINDING PROTEIN MOLA"/>
    <property type="match status" value="1"/>
</dbReference>
<dbReference type="Pfam" id="PF01471">
    <property type="entry name" value="PG_binding_1"/>
    <property type="match status" value="1"/>
</dbReference>
<dbReference type="SUPFAM" id="SSF53807">
    <property type="entry name" value="Helical backbone' metal receptor"/>
    <property type="match status" value="1"/>
</dbReference>
<feature type="chain" id="PRO_5039091809" description="Peptidoglycan binding-like domain-containing protein" evidence="2">
    <location>
        <begin position="26"/>
        <end position="426"/>
    </location>
</feature>
<evidence type="ECO:0000259" key="3">
    <source>
        <dbReference type="Pfam" id="PF01471"/>
    </source>
</evidence>
<proteinExistence type="inferred from homology"/>
<reference evidence="4 5" key="1">
    <citation type="submission" date="2019-04" db="EMBL/GenBank/DDBJ databases">
        <authorList>
            <person name="Embree M."/>
            <person name="Gaffney J.R."/>
        </authorList>
    </citation>
    <scope>NUCLEOTIDE SEQUENCE [LARGE SCALE GENOMIC DNA]</scope>
    <source>
        <strain evidence="4 5">JE7A12</strain>
    </source>
</reference>
<protein>
    <recommendedName>
        <fullName evidence="3">Peptidoglycan binding-like domain-containing protein</fullName>
    </recommendedName>
</protein>
<evidence type="ECO:0000256" key="1">
    <source>
        <dbReference type="ARBA" id="ARBA00008814"/>
    </source>
</evidence>
<dbReference type="EMBL" id="CP039381">
    <property type="protein sequence ID" value="QCT06612.1"/>
    <property type="molecule type" value="Genomic_DNA"/>
</dbReference>
<dbReference type="InterPro" id="IPR050902">
    <property type="entry name" value="ABC_Transporter_SBP"/>
</dbReference>
<dbReference type="OrthoDB" id="9785345at2"/>
<dbReference type="InterPro" id="IPR002477">
    <property type="entry name" value="Peptidoglycan-bd-like"/>
</dbReference>
<dbReference type="Gene3D" id="3.40.50.1980">
    <property type="entry name" value="Nitrogenase molybdenum iron protein domain"/>
    <property type="match status" value="2"/>
</dbReference>
<accession>A0A4P8XVA6</accession>
<keyword evidence="5" id="KW-1185">Reference proteome</keyword>
<comment type="similarity">
    <text evidence="1">Belongs to the bacterial solute-binding protein 8 family.</text>
</comment>
<dbReference type="Proteomes" id="UP000301475">
    <property type="component" value="Chromosome"/>
</dbReference>
<evidence type="ECO:0000313" key="5">
    <source>
        <dbReference type="Proteomes" id="UP000301475"/>
    </source>
</evidence>
<name>A0A4P8XVA6_9FIRM</name>
<dbReference type="AlphaFoldDB" id="A0A4P8XVA6"/>
<dbReference type="InterPro" id="IPR036365">
    <property type="entry name" value="PGBD-like_sf"/>
</dbReference>
<dbReference type="Gene3D" id="1.10.101.10">
    <property type="entry name" value="PGBD-like superfamily/PGBD"/>
    <property type="match status" value="1"/>
</dbReference>
<feature type="domain" description="Peptidoglycan binding-like" evidence="3">
    <location>
        <begin position="366"/>
        <end position="418"/>
    </location>
</feature>
<dbReference type="KEGG" id="ruj:E5Z56_04200"/>